<accession>A0ABC9FLI8</accession>
<dbReference type="SUPFAM" id="SSF81383">
    <property type="entry name" value="F-box domain"/>
    <property type="match status" value="1"/>
</dbReference>
<evidence type="ECO:0000259" key="2">
    <source>
        <dbReference type="Pfam" id="PF00646"/>
    </source>
</evidence>
<dbReference type="InterPro" id="IPR001810">
    <property type="entry name" value="F-box_dom"/>
</dbReference>
<dbReference type="Proteomes" id="UP001497457">
    <property type="component" value="Chromosome 7b"/>
</dbReference>
<dbReference type="PANTHER" id="PTHR34709">
    <property type="entry name" value="OS10G0396666 PROTEIN"/>
    <property type="match status" value="1"/>
</dbReference>
<keyword evidence="4" id="KW-1185">Reference proteome</keyword>
<evidence type="ECO:0000256" key="1">
    <source>
        <dbReference type="SAM" id="MobiDB-lite"/>
    </source>
</evidence>
<evidence type="ECO:0000313" key="4">
    <source>
        <dbReference type="Proteomes" id="UP001497457"/>
    </source>
</evidence>
<name>A0ABC9FLI8_9POAL</name>
<dbReference type="EMBL" id="OZ075117">
    <property type="protein sequence ID" value="CAL5077774.1"/>
    <property type="molecule type" value="Genomic_DNA"/>
</dbReference>
<dbReference type="InterPro" id="IPR036047">
    <property type="entry name" value="F-box-like_dom_sf"/>
</dbReference>
<sequence>METEQRDCGSATKHAKLSPGSVAGAGEDRLSALPDDVLVLILLRLSTFEAARTLALSRRWRRIWALLPELRFAFAGPVPSRVGAAIAAHETDLRYLLVVGAMDAAPESVAAWLPAAARLLIGRFVFLFDNSVGRSDSDDEGDGEAAARRLIELPCFERAVEVSLDLGLLGVTLPIAGVFARLTELTLDHVRFHGPCGLGDAVSSPRCPCLQTLAVCNARGLQDLTIQSDSLLQLELRKARGLQKLTLVAPALKELAVLNCFLGDENQPVANISASQLVPLKWIDVFDASTVQLGRMEHLQSLNPFILFVYAEDGFVYNRACLSLLRHFMVIQNLCLTLAYVPDIDGYQYMMEDITMLPEIMNLQLVVMANGHAFGGSSFHVLRLCTGIRRLLLKLPGRTRFRQEVKLSLT</sequence>
<protein>
    <recommendedName>
        <fullName evidence="2">F-box domain-containing protein</fullName>
    </recommendedName>
</protein>
<proteinExistence type="predicted"/>
<feature type="region of interest" description="Disordered" evidence="1">
    <location>
        <begin position="1"/>
        <end position="20"/>
    </location>
</feature>
<organism evidence="3 4">
    <name type="scientific">Urochloa decumbens</name>
    <dbReference type="NCBI Taxonomy" id="240449"/>
    <lineage>
        <taxon>Eukaryota</taxon>
        <taxon>Viridiplantae</taxon>
        <taxon>Streptophyta</taxon>
        <taxon>Embryophyta</taxon>
        <taxon>Tracheophyta</taxon>
        <taxon>Spermatophyta</taxon>
        <taxon>Magnoliopsida</taxon>
        <taxon>Liliopsida</taxon>
        <taxon>Poales</taxon>
        <taxon>Poaceae</taxon>
        <taxon>PACMAD clade</taxon>
        <taxon>Panicoideae</taxon>
        <taxon>Panicodae</taxon>
        <taxon>Paniceae</taxon>
        <taxon>Melinidinae</taxon>
        <taxon>Urochloa</taxon>
    </lineage>
</organism>
<feature type="domain" description="F-box" evidence="2">
    <location>
        <begin position="30"/>
        <end position="67"/>
    </location>
</feature>
<dbReference type="Pfam" id="PF00646">
    <property type="entry name" value="F-box"/>
    <property type="match status" value="1"/>
</dbReference>
<dbReference type="PANTHER" id="PTHR34709:SF61">
    <property type="entry name" value="OS07G0229100 PROTEIN"/>
    <property type="match status" value="1"/>
</dbReference>
<reference evidence="3" key="1">
    <citation type="submission" date="2024-10" db="EMBL/GenBank/DDBJ databases">
        <authorList>
            <person name="Ryan C."/>
        </authorList>
    </citation>
    <scope>NUCLEOTIDE SEQUENCE [LARGE SCALE GENOMIC DNA]</scope>
</reference>
<dbReference type="InterPro" id="IPR055312">
    <property type="entry name" value="FBL15-like"/>
</dbReference>
<gene>
    <name evidence="3" type="ORF">URODEC1_LOCUS106801</name>
</gene>
<evidence type="ECO:0000313" key="3">
    <source>
        <dbReference type="EMBL" id="CAL5077774.1"/>
    </source>
</evidence>
<dbReference type="AlphaFoldDB" id="A0ABC9FLI8"/>